<organism evidence="3">
    <name type="scientific">marine metagenome</name>
    <dbReference type="NCBI Taxonomy" id="408172"/>
    <lineage>
        <taxon>unclassified sequences</taxon>
        <taxon>metagenomes</taxon>
        <taxon>ecological metagenomes</taxon>
    </lineage>
</organism>
<dbReference type="InterPro" id="IPR006860">
    <property type="entry name" value="FecR"/>
</dbReference>
<dbReference type="Pfam" id="PF04773">
    <property type="entry name" value="FecR"/>
    <property type="match status" value="1"/>
</dbReference>
<reference evidence="3" key="1">
    <citation type="submission" date="2018-05" db="EMBL/GenBank/DDBJ databases">
        <authorList>
            <person name="Lanie J.A."/>
            <person name="Ng W.-L."/>
            <person name="Kazmierczak K.M."/>
            <person name="Andrzejewski T.M."/>
            <person name="Davidsen T.M."/>
            <person name="Wayne K.J."/>
            <person name="Tettelin H."/>
            <person name="Glass J.I."/>
            <person name="Rusch D."/>
            <person name="Podicherti R."/>
            <person name="Tsui H.-C.T."/>
            <person name="Winkler M.E."/>
        </authorList>
    </citation>
    <scope>NUCLEOTIDE SEQUENCE</scope>
</reference>
<name>A0A382Y9C5_9ZZZZ</name>
<dbReference type="EMBL" id="UINC01173979">
    <property type="protein sequence ID" value="SVD79873.1"/>
    <property type="molecule type" value="Genomic_DNA"/>
</dbReference>
<proteinExistence type="predicted"/>
<gene>
    <name evidence="3" type="ORF">METZ01_LOCUS432727</name>
</gene>
<evidence type="ECO:0000256" key="1">
    <source>
        <dbReference type="SAM" id="MobiDB-lite"/>
    </source>
</evidence>
<dbReference type="AlphaFoldDB" id="A0A382Y9C5"/>
<sequence length="261" mass="26942">MGRSAWTWVIIFGLAFVSHAATGATDEVEVGVTAASVIDARGKPPISPARNLETGLEVFFNEKISTDDSGRAQLLFRDGTSLTVGAGSEMTIDEYVFDPDSGTGEMVVNISKGVFRLVGGKISKNTPVVFNTPTATVAVRGGIAYLKEGSNGLEAALLFGDKLSMTSSSTGLTTTTFKAGRTLSLEPGAVTAPKNQVTSAKTLASVASNLEKKSVTDKQKSVDQSPAADAGEPSGDSGQQNDDTQAKDTAPEPASSDTGET</sequence>
<accession>A0A382Y9C5</accession>
<evidence type="ECO:0000259" key="2">
    <source>
        <dbReference type="Pfam" id="PF04773"/>
    </source>
</evidence>
<feature type="non-terminal residue" evidence="3">
    <location>
        <position position="261"/>
    </location>
</feature>
<evidence type="ECO:0000313" key="3">
    <source>
        <dbReference type="EMBL" id="SVD79873.1"/>
    </source>
</evidence>
<feature type="region of interest" description="Disordered" evidence="1">
    <location>
        <begin position="210"/>
        <end position="261"/>
    </location>
</feature>
<feature type="compositionally biased region" description="Basic and acidic residues" evidence="1">
    <location>
        <begin position="210"/>
        <end position="221"/>
    </location>
</feature>
<protein>
    <recommendedName>
        <fullName evidence="2">FecR protein domain-containing protein</fullName>
    </recommendedName>
</protein>
<feature type="domain" description="FecR protein" evidence="2">
    <location>
        <begin position="63"/>
        <end position="160"/>
    </location>
</feature>